<feature type="region of interest" description="Disordered" evidence="1">
    <location>
        <begin position="29"/>
        <end position="96"/>
    </location>
</feature>
<proteinExistence type="predicted"/>
<dbReference type="Proteomes" id="UP000253918">
    <property type="component" value="Unassembled WGS sequence"/>
</dbReference>
<dbReference type="EMBL" id="QQNB01000001">
    <property type="protein sequence ID" value="RDE06463.1"/>
    <property type="molecule type" value="Genomic_DNA"/>
</dbReference>
<evidence type="ECO:0000313" key="3">
    <source>
        <dbReference type="EMBL" id="RDE06463.1"/>
    </source>
</evidence>
<feature type="compositionally biased region" description="Pro residues" evidence="1">
    <location>
        <begin position="76"/>
        <end position="96"/>
    </location>
</feature>
<accession>A0A369VWG7</accession>
<evidence type="ECO:0000256" key="1">
    <source>
        <dbReference type="SAM" id="MobiDB-lite"/>
    </source>
</evidence>
<protein>
    <recommendedName>
        <fullName evidence="5">Antifreeze glycopeptide polyprotein</fullName>
    </recommendedName>
</protein>
<comment type="caution">
    <text evidence="3">The sequence shown here is derived from an EMBL/GenBank/DDBJ whole genome shotgun (WGS) entry which is preliminary data.</text>
</comment>
<feature type="chain" id="PRO_5016629322" description="Antifreeze glycopeptide polyprotein" evidence="2">
    <location>
        <begin position="26"/>
        <end position="596"/>
    </location>
</feature>
<sequence>MRISRASAGLGALAAVIAAGLPALAQERPESILPPGFGDPVTTPPPPVARPTIAPRATPVPRPTVSGTPAVAPLPGDVPTPLPSASPSASPSPTPTVPAIARYRMPDYARRSLALVGVEGSGLPADAFGNADGRRLERLMRRIDTPLASRWLHIGLRRMLLAPLRTPRRVNGADFAAERAWLLLRMGEAPAARSVVQAVDDENYTPKLMQMAMQSALANGDPGALCAIADAAAVRDPERGWTLAQGMCAGITGERAKARAIFAAARRQRVARGVNLQLAQKVAGAGANGRQVITIEWAGVPQLTIWRFGLALATGVEIPPDLLASVGPQVRAWRATSPLLTPAQRAEPAMDAAARGVFSNAALVDLYAAMDEGEDNAAAAQALANRLRLAYTAAGASERLDALKAIWDEPKDAAGRLGRLVLTARAAARVPVGASGADADRLVAAMLTAGLDRSAARWSGTVAAGSPAWAMLALSDPDREGAVTSSSVEGFAGGRRRQMFFAALAGLGRMRAEDVESAAQSLDVRIGADNGWTRAIDAAAFDGEPATVLLLAAIGMQTQSWGGVPPEALYHVTAALRATGQEGLARMIAAEAIGQL</sequence>
<evidence type="ECO:0000313" key="4">
    <source>
        <dbReference type="Proteomes" id="UP000253918"/>
    </source>
</evidence>
<dbReference type="OrthoDB" id="7388088at2"/>
<evidence type="ECO:0000256" key="2">
    <source>
        <dbReference type="SAM" id="SignalP"/>
    </source>
</evidence>
<evidence type="ECO:0008006" key="5">
    <source>
        <dbReference type="Google" id="ProtNLM"/>
    </source>
</evidence>
<dbReference type="AlphaFoldDB" id="A0A369VWG7"/>
<name>A0A369VWG7_9SPHN</name>
<keyword evidence="4" id="KW-1185">Reference proteome</keyword>
<keyword evidence="2" id="KW-0732">Signal</keyword>
<feature type="compositionally biased region" description="Low complexity" evidence="1">
    <location>
        <begin position="50"/>
        <end position="65"/>
    </location>
</feature>
<dbReference type="RefSeq" id="WP_114686047.1">
    <property type="nucleotide sequence ID" value="NZ_QQNB01000001.1"/>
</dbReference>
<organism evidence="3 4">
    <name type="scientific">Sphingomonas aracearum</name>
    <dbReference type="NCBI Taxonomy" id="2283317"/>
    <lineage>
        <taxon>Bacteria</taxon>
        <taxon>Pseudomonadati</taxon>
        <taxon>Pseudomonadota</taxon>
        <taxon>Alphaproteobacteria</taxon>
        <taxon>Sphingomonadales</taxon>
        <taxon>Sphingomonadaceae</taxon>
        <taxon>Sphingomonas</taxon>
    </lineage>
</organism>
<feature type="signal peptide" evidence="2">
    <location>
        <begin position="1"/>
        <end position="25"/>
    </location>
</feature>
<gene>
    <name evidence="3" type="ORF">DVW87_01750</name>
</gene>
<reference evidence="3 4" key="1">
    <citation type="submission" date="2018-07" db="EMBL/GenBank/DDBJ databases">
        <title>a novel species of Sphingomonas isolated from the rhizosphere soil of Araceae plant.</title>
        <authorList>
            <person name="Zhiyong W."/>
            <person name="Qinglan Z."/>
            <person name="Zhiwei F."/>
            <person name="Ding X."/>
            <person name="Gejiao W."/>
            <person name="Shixue Z."/>
        </authorList>
    </citation>
    <scope>NUCLEOTIDE SEQUENCE [LARGE SCALE GENOMIC DNA]</scope>
    <source>
        <strain evidence="3 4">WZY 27</strain>
    </source>
</reference>